<name>A0ABP8U2D3_9ACTN</name>
<dbReference type="Pfam" id="PF00171">
    <property type="entry name" value="Aldedh"/>
    <property type="match status" value="1"/>
</dbReference>
<dbReference type="InterPro" id="IPR029510">
    <property type="entry name" value="Ald_DH_CS_GLU"/>
</dbReference>
<dbReference type="PANTHER" id="PTHR11699">
    <property type="entry name" value="ALDEHYDE DEHYDROGENASE-RELATED"/>
    <property type="match status" value="1"/>
</dbReference>
<gene>
    <name evidence="5" type="ORF">GCM10023196_013260</name>
</gene>
<protein>
    <submittedName>
        <fullName evidence="5">Aldehyde dehydrogenase family protein</fullName>
    </submittedName>
</protein>
<dbReference type="PROSITE" id="PS00687">
    <property type="entry name" value="ALDEHYDE_DEHYDR_GLU"/>
    <property type="match status" value="1"/>
</dbReference>
<dbReference type="InterPro" id="IPR016162">
    <property type="entry name" value="Ald_DH_N"/>
</dbReference>
<dbReference type="InterPro" id="IPR016160">
    <property type="entry name" value="Ald_DH_CS_CYS"/>
</dbReference>
<keyword evidence="1 3" id="KW-0560">Oxidoreductase</keyword>
<dbReference type="PROSITE" id="PS00070">
    <property type="entry name" value="ALDEHYDE_DEHYDR_CYS"/>
    <property type="match status" value="1"/>
</dbReference>
<evidence type="ECO:0000313" key="5">
    <source>
        <dbReference type="EMBL" id="GAA4622169.1"/>
    </source>
</evidence>
<dbReference type="Proteomes" id="UP001501442">
    <property type="component" value="Unassembled WGS sequence"/>
</dbReference>
<dbReference type="InterPro" id="IPR015590">
    <property type="entry name" value="Aldehyde_DH_dom"/>
</dbReference>
<dbReference type="Gene3D" id="3.40.309.10">
    <property type="entry name" value="Aldehyde Dehydrogenase, Chain A, domain 2"/>
    <property type="match status" value="1"/>
</dbReference>
<evidence type="ECO:0000256" key="1">
    <source>
        <dbReference type="ARBA" id="ARBA00023002"/>
    </source>
</evidence>
<dbReference type="InterPro" id="IPR016161">
    <property type="entry name" value="Ald_DH/histidinol_DH"/>
</dbReference>
<feature type="domain" description="Aldehyde dehydrogenase" evidence="4">
    <location>
        <begin position="23"/>
        <end position="481"/>
    </location>
</feature>
<proteinExistence type="inferred from homology"/>
<dbReference type="RefSeq" id="WP_345429751.1">
    <property type="nucleotide sequence ID" value="NZ_BAABHK010000002.1"/>
</dbReference>
<keyword evidence="6" id="KW-1185">Reference proteome</keyword>
<evidence type="ECO:0000256" key="3">
    <source>
        <dbReference type="RuleBase" id="RU003345"/>
    </source>
</evidence>
<dbReference type="InterPro" id="IPR016163">
    <property type="entry name" value="Ald_DH_C"/>
</dbReference>
<dbReference type="EMBL" id="BAABHK010000002">
    <property type="protein sequence ID" value="GAA4622169.1"/>
    <property type="molecule type" value="Genomic_DNA"/>
</dbReference>
<feature type="active site" evidence="2">
    <location>
        <position position="255"/>
    </location>
</feature>
<dbReference type="SUPFAM" id="SSF53720">
    <property type="entry name" value="ALDH-like"/>
    <property type="match status" value="1"/>
</dbReference>
<evidence type="ECO:0000259" key="4">
    <source>
        <dbReference type="Pfam" id="PF00171"/>
    </source>
</evidence>
<evidence type="ECO:0000313" key="6">
    <source>
        <dbReference type="Proteomes" id="UP001501442"/>
    </source>
</evidence>
<accession>A0ABP8U2D3</accession>
<comment type="caution">
    <text evidence="5">The sequence shown here is derived from an EMBL/GenBank/DDBJ whole genome shotgun (WGS) entry which is preliminary data.</text>
</comment>
<organism evidence="5 6">
    <name type="scientific">Actinoallomurus vinaceus</name>
    <dbReference type="NCBI Taxonomy" id="1080074"/>
    <lineage>
        <taxon>Bacteria</taxon>
        <taxon>Bacillati</taxon>
        <taxon>Actinomycetota</taxon>
        <taxon>Actinomycetes</taxon>
        <taxon>Streptosporangiales</taxon>
        <taxon>Thermomonosporaceae</taxon>
        <taxon>Actinoallomurus</taxon>
    </lineage>
</organism>
<reference evidence="6" key="1">
    <citation type="journal article" date="2019" name="Int. J. Syst. Evol. Microbiol.">
        <title>The Global Catalogue of Microorganisms (GCM) 10K type strain sequencing project: providing services to taxonomists for standard genome sequencing and annotation.</title>
        <authorList>
            <consortium name="The Broad Institute Genomics Platform"/>
            <consortium name="The Broad Institute Genome Sequencing Center for Infectious Disease"/>
            <person name="Wu L."/>
            <person name="Ma J."/>
        </authorList>
    </citation>
    <scope>NUCLEOTIDE SEQUENCE [LARGE SCALE GENOMIC DNA]</scope>
    <source>
        <strain evidence="6">JCM 17939</strain>
    </source>
</reference>
<dbReference type="Gene3D" id="3.40.605.10">
    <property type="entry name" value="Aldehyde Dehydrogenase, Chain A, domain 1"/>
    <property type="match status" value="1"/>
</dbReference>
<sequence length="498" mass="51406">MTGEQAAGVRGLLIDGERVPAADGRTFTVVDPSCGTPVAEVSRAASADVDRAVAAARTALVSPEWAGMRAADRGRLLGRIAAEIRAQGEALARLESLDVGKPLREARADVEAAARYFEFYAGAADKPAGTTIPLGPGLLDYTVREPIGVSGQIIPFNYPLQNTARGAAPALAAGCTVVLKPSPEAPLSPLEIGRIAVECGLPWGVLNVVPGYGEDAGAALAGHPGIDQVTFTGSVATGVKVAQAAAANVVPSVVELGGKSPVVVFADADFDRALAAVAGSAFGNAGQTCSAGTRLLLQRGAEEFLDLLVKHAEALRLGPGLSDPDMGPLVSARQRDRVEQYLALAREEGAVVRTGGGRPADPALAGGYFIEPTVLTGLTNDARTAREEIFGPVITVLEFDDADEALEIANDSPYGLSSYVWTRDVDRAMRLATGIRAGQVYVNATGVGTGVELPFGGYKHSGWGREKGMESLASYTQVKNVCLGFASGGDHALPAARP</sequence>
<evidence type="ECO:0000256" key="2">
    <source>
        <dbReference type="PROSITE-ProRule" id="PRU10007"/>
    </source>
</evidence>
<comment type="similarity">
    <text evidence="3">Belongs to the aldehyde dehydrogenase family.</text>
</comment>